<dbReference type="NCBIfam" id="TIGR00203">
    <property type="entry name" value="cydB"/>
    <property type="match status" value="1"/>
</dbReference>
<gene>
    <name evidence="8" type="primary">cydB_1</name>
    <name evidence="8" type="ORF">GCM10009098_16800</name>
</gene>
<keyword evidence="3" id="KW-1003">Cell membrane</keyword>
<dbReference type="RefSeq" id="WP_134052335.1">
    <property type="nucleotide sequence ID" value="NZ_BAAAEO010000002.1"/>
</dbReference>
<evidence type="ECO:0000313" key="9">
    <source>
        <dbReference type="Proteomes" id="UP001501169"/>
    </source>
</evidence>
<evidence type="ECO:0000256" key="5">
    <source>
        <dbReference type="ARBA" id="ARBA00022989"/>
    </source>
</evidence>
<evidence type="ECO:0000256" key="3">
    <source>
        <dbReference type="ARBA" id="ARBA00022475"/>
    </source>
</evidence>
<evidence type="ECO:0000313" key="8">
    <source>
        <dbReference type="EMBL" id="GAA0549773.1"/>
    </source>
</evidence>
<dbReference type="Pfam" id="PF02322">
    <property type="entry name" value="Cyt_bd_oxida_II"/>
    <property type="match status" value="1"/>
</dbReference>
<organism evidence="8 9">
    <name type="scientific">Rheinheimera aquimaris</name>
    <dbReference type="NCBI Taxonomy" id="412437"/>
    <lineage>
        <taxon>Bacteria</taxon>
        <taxon>Pseudomonadati</taxon>
        <taxon>Pseudomonadota</taxon>
        <taxon>Gammaproteobacteria</taxon>
        <taxon>Chromatiales</taxon>
        <taxon>Chromatiaceae</taxon>
        <taxon>Rheinheimera</taxon>
    </lineage>
</organism>
<dbReference type="PANTHER" id="PTHR43141:SF4">
    <property type="entry name" value="CYTOCHROME BD2 SUBUNIT II"/>
    <property type="match status" value="1"/>
</dbReference>
<keyword evidence="6 7" id="KW-0472">Membrane</keyword>
<evidence type="ECO:0000256" key="1">
    <source>
        <dbReference type="ARBA" id="ARBA00004651"/>
    </source>
</evidence>
<dbReference type="InterPro" id="IPR003317">
    <property type="entry name" value="Cyt-d_oxidase_su2"/>
</dbReference>
<keyword evidence="5 7" id="KW-1133">Transmembrane helix</keyword>
<reference evidence="9" key="1">
    <citation type="journal article" date="2019" name="Int. J. Syst. Evol. Microbiol.">
        <title>The Global Catalogue of Microorganisms (GCM) 10K type strain sequencing project: providing services to taxonomists for standard genome sequencing and annotation.</title>
        <authorList>
            <consortium name="The Broad Institute Genomics Platform"/>
            <consortium name="The Broad Institute Genome Sequencing Center for Infectious Disease"/>
            <person name="Wu L."/>
            <person name="Ma J."/>
        </authorList>
    </citation>
    <scope>NUCLEOTIDE SEQUENCE [LARGE SCALE GENOMIC DNA]</scope>
    <source>
        <strain evidence="9">JCM 14331</strain>
    </source>
</reference>
<feature type="transmembrane region" description="Helical" evidence="7">
    <location>
        <begin position="119"/>
        <end position="142"/>
    </location>
</feature>
<feature type="transmembrane region" description="Helical" evidence="7">
    <location>
        <begin position="313"/>
        <end position="331"/>
    </location>
</feature>
<feature type="transmembrane region" description="Helical" evidence="7">
    <location>
        <begin position="226"/>
        <end position="247"/>
    </location>
</feature>
<feature type="transmembrane region" description="Helical" evidence="7">
    <location>
        <begin position="12"/>
        <end position="39"/>
    </location>
</feature>
<name>A0ABP3NPX8_9GAMM</name>
<evidence type="ECO:0000256" key="6">
    <source>
        <dbReference type="ARBA" id="ARBA00023136"/>
    </source>
</evidence>
<feature type="transmembrane region" description="Helical" evidence="7">
    <location>
        <begin position="197"/>
        <end position="214"/>
    </location>
</feature>
<feature type="transmembrane region" description="Helical" evidence="7">
    <location>
        <begin position="85"/>
        <end position="107"/>
    </location>
</feature>
<sequence>MELQLGLPLFYFLLLGFAILMYVLLDGFDLGMGILYPWFNTDAEHDHLMRSISHVWDGNETWLVFGGVILFGAFPLAYASIASLLYLPIMLMLIGLIFRGVAFEYRFKSHTSKVWWNRAFAAGSSLAAFCQGLMLGVIVQGVDGSSLTQSSLQWLTPFSLFTALAVMAGYALLACTYLTMKSRGAIQQKAARYGQRLLIFVMLAMLLVSLWTLYQQPDIRSRWFGGVYSLALMVLPLLAVLAARLLFRDLARVQRQFGAEQAINNRHESRPFWLSASLFLLAFAGLVVGLYPYLLPQQLSFYAAAAPDSSLGFMLPGVMIFLPLILAYTLWGYHIFRGKIEDYEEGY</sequence>
<comment type="caution">
    <text evidence="8">The sequence shown here is derived from an EMBL/GenBank/DDBJ whole genome shotgun (WGS) entry which is preliminary data.</text>
</comment>
<evidence type="ECO:0000256" key="2">
    <source>
        <dbReference type="ARBA" id="ARBA00007543"/>
    </source>
</evidence>
<dbReference type="EMBL" id="BAAAEO010000002">
    <property type="protein sequence ID" value="GAA0549773.1"/>
    <property type="molecule type" value="Genomic_DNA"/>
</dbReference>
<comment type="similarity">
    <text evidence="2">Belongs to the cytochrome ubiquinol oxidase subunit 2 family.</text>
</comment>
<feature type="transmembrane region" description="Helical" evidence="7">
    <location>
        <begin position="154"/>
        <end position="177"/>
    </location>
</feature>
<feature type="transmembrane region" description="Helical" evidence="7">
    <location>
        <begin position="272"/>
        <end position="293"/>
    </location>
</feature>
<proteinExistence type="inferred from homology"/>
<accession>A0ABP3NPX8</accession>
<comment type="subcellular location">
    <subcellularLocation>
        <location evidence="1">Cell membrane</location>
        <topology evidence="1">Multi-pass membrane protein</topology>
    </subcellularLocation>
</comment>
<dbReference type="PANTHER" id="PTHR43141">
    <property type="entry name" value="CYTOCHROME BD2 SUBUNIT II"/>
    <property type="match status" value="1"/>
</dbReference>
<keyword evidence="4 7" id="KW-0812">Transmembrane</keyword>
<evidence type="ECO:0000256" key="4">
    <source>
        <dbReference type="ARBA" id="ARBA00022692"/>
    </source>
</evidence>
<keyword evidence="9" id="KW-1185">Reference proteome</keyword>
<protein>
    <submittedName>
        <fullName evidence="8">Cytochrome d ubiquinol oxidase subunit II</fullName>
    </submittedName>
</protein>
<dbReference type="Proteomes" id="UP001501169">
    <property type="component" value="Unassembled WGS sequence"/>
</dbReference>
<evidence type="ECO:0000256" key="7">
    <source>
        <dbReference type="SAM" id="Phobius"/>
    </source>
</evidence>